<sequence>MNGSVVTAILLGAAVTVCARTLPILLLSRRPLPRPAVLWFGFVPSAVMAAIVAVDLIVHPARTASGWSVSSLAAATALAIGAFSRSLFFTVLSGVCAFVLFKAVLS</sequence>
<dbReference type="Pfam" id="PF05437">
    <property type="entry name" value="AzlD"/>
    <property type="match status" value="1"/>
</dbReference>
<organism evidence="2 3">
    <name type="scientific">Methylobacterium indicum</name>
    <dbReference type="NCBI Taxonomy" id="1775910"/>
    <lineage>
        <taxon>Bacteria</taxon>
        <taxon>Pseudomonadati</taxon>
        <taxon>Pseudomonadota</taxon>
        <taxon>Alphaproteobacteria</taxon>
        <taxon>Hyphomicrobiales</taxon>
        <taxon>Methylobacteriaceae</taxon>
        <taxon>Methylobacterium</taxon>
    </lineage>
</organism>
<dbReference type="EMBL" id="AP024145">
    <property type="protein sequence ID" value="BCM85839.1"/>
    <property type="molecule type" value="Genomic_DNA"/>
</dbReference>
<dbReference type="InterPro" id="IPR008407">
    <property type="entry name" value="Brnchd-chn_aa_trnsp_AzlD"/>
</dbReference>
<evidence type="ECO:0000313" key="2">
    <source>
        <dbReference type="EMBL" id="BCM85839.1"/>
    </source>
</evidence>
<evidence type="ECO:0000313" key="3">
    <source>
        <dbReference type="Proteomes" id="UP000663508"/>
    </source>
</evidence>
<protein>
    <recommendedName>
        <fullName evidence="4">Branched-chain amino acid ABC transporter</fullName>
    </recommendedName>
</protein>
<gene>
    <name evidence="2" type="ORF">mvi_43000</name>
</gene>
<name>A0A8H8WX64_9HYPH</name>
<reference evidence="2" key="1">
    <citation type="submission" date="2020-11" db="EMBL/GenBank/DDBJ databases">
        <title>Complete genome sequence of a novel pathogenic Methylobacterium strain isolated from rice in Vietnam.</title>
        <authorList>
            <person name="Lai K."/>
            <person name="Okazaki S."/>
            <person name="Higashi K."/>
            <person name="Mori H."/>
            <person name="Toyoda A."/>
            <person name="Kurokawa K."/>
        </authorList>
    </citation>
    <scope>NUCLEOTIDE SEQUENCE</scope>
    <source>
        <strain evidence="2">VL1</strain>
    </source>
</reference>
<accession>A0A8H8WX64</accession>
<evidence type="ECO:0008006" key="4">
    <source>
        <dbReference type="Google" id="ProtNLM"/>
    </source>
</evidence>
<feature type="transmembrane region" description="Helical" evidence="1">
    <location>
        <begin position="35"/>
        <end position="57"/>
    </location>
</feature>
<keyword evidence="1" id="KW-0812">Transmembrane</keyword>
<feature type="transmembrane region" description="Helical" evidence="1">
    <location>
        <begin position="87"/>
        <end position="105"/>
    </location>
</feature>
<keyword evidence="1" id="KW-1133">Transmembrane helix</keyword>
<evidence type="ECO:0000256" key="1">
    <source>
        <dbReference type="SAM" id="Phobius"/>
    </source>
</evidence>
<keyword evidence="1" id="KW-0472">Membrane</keyword>
<dbReference type="AlphaFoldDB" id="A0A8H8WX64"/>
<proteinExistence type="predicted"/>
<dbReference type="Proteomes" id="UP000663508">
    <property type="component" value="Chromosome"/>
</dbReference>
<dbReference type="KEGG" id="mind:mvi_43000"/>